<evidence type="ECO:0000313" key="4">
    <source>
        <dbReference type="Proteomes" id="UP001424459"/>
    </source>
</evidence>
<feature type="transmembrane region" description="Helical" evidence="1">
    <location>
        <begin position="228"/>
        <end position="248"/>
    </location>
</feature>
<name>A0ABP7TN51_9SPHN</name>
<comment type="caution">
    <text evidence="3">The sequence shown here is derived from an EMBL/GenBank/DDBJ whole genome shotgun (WGS) entry which is preliminary data.</text>
</comment>
<gene>
    <name evidence="3" type="ORF">GCM10022281_04800</name>
</gene>
<keyword evidence="1" id="KW-0472">Membrane</keyword>
<sequence>MSADEATPEHLHPIALLSGLGKAVRNLFGGIAAGGYFAFKGQTFVALMMLGGIAGVTLAGLLLHWWRFSFRVGADAIRIDSGILSRTHRTIPYDRIQDVSISQSPVHRLAGVARVTLETGSSTAGKDEGDLEAISLARAEALRELVRARRTGAVAAVETQAMAEPPPLFAMDACRVLTLGLLSFSLALFAALFGATQTIGNVIDFDPFRRKFWEPILAEGGWLLDHRIGAILGGLVIVGVAGLATGVIRTGLREWGFTLTLTGRSFRRRRGLLTRTDVSLPLRRIQAGVIATGPVRERLGWVRLAVESLASDASEGKQREDHVLAPLARPDELAPVLHALGWEAPGPETAWRMVDRAHVTSFCVALLPVFPLLLLLAPLRWLDWKRTAYALEAERLLIRTGWWRRRLLILPLANIQTVDLTENALGRRFGIAALTIAVAGGSAGGHHLPSLPRNDASLLHRRLLSPAP</sequence>
<dbReference type="InterPro" id="IPR005182">
    <property type="entry name" value="YdbS-like_PH"/>
</dbReference>
<accession>A0ABP7TN51</accession>
<evidence type="ECO:0000256" key="1">
    <source>
        <dbReference type="SAM" id="Phobius"/>
    </source>
</evidence>
<keyword evidence="1" id="KW-1133">Transmembrane helix</keyword>
<feature type="domain" description="YdbS-like PH" evidence="2">
    <location>
        <begin position="257"/>
        <end position="312"/>
    </location>
</feature>
<keyword evidence="4" id="KW-1185">Reference proteome</keyword>
<dbReference type="PIRSF" id="PIRSF026631">
    <property type="entry name" value="UCP026631"/>
    <property type="match status" value="1"/>
</dbReference>
<feature type="transmembrane region" description="Helical" evidence="1">
    <location>
        <begin position="44"/>
        <end position="63"/>
    </location>
</feature>
<protein>
    <submittedName>
        <fullName evidence="3">PH domain-containing protein</fullName>
    </submittedName>
</protein>
<dbReference type="Proteomes" id="UP001424459">
    <property type="component" value="Unassembled WGS sequence"/>
</dbReference>
<evidence type="ECO:0000313" key="3">
    <source>
        <dbReference type="EMBL" id="GAA4028756.1"/>
    </source>
</evidence>
<feature type="domain" description="YdbS-like PH" evidence="2">
    <location>
        <begin position="384"/>
        <end position="459"/>
    </location>
</feature>
<feature type="transmembrane region" description="Helical" evidence="1">
    <location>
        <begin position="362"/>
        <end position="382"/>
    </location>
</feature>
<dbReference type="RefSeq" id="WP_344695389.1">
    <property type="nucleotide sequence ID" value="NZ_BAABBR010000001.1"/>
</dbReference>
<evidence type="ECO:0000259" key="2">
    <source>
        <dbReference type="Pfam" id="PF03703"/>
    </source>
</evidence>
<dbReference type="InterPro" id="IPR014529">
    <property type="entry name" value="UCP026631"/>
</dbReference>
<dbReference type="EMBL" id="BAABBR010000001">
    <property type="protein sequence ID" value="GAA4028756.1"/>
    <property type="molecule type" value="Genomic_DNA"/>
</dbReference>
<reference evidence="4" key="1">
    <citation type="journal article" date="2019" name="Int. J. Syst. Evol. Microbiol.">
        <title>The Global Catalogue of Microorganisms (GCM) 10K type strain sequencing project: providing services to taxonomists for standard genome sequencing and annotation.</title>
        <authorList>
            <consortium name="The Broad Institute Genomics Platform"/>
            <consortium name="The Broad Institute Genome Sequencing Center for Infectious Disease"/>
            <person name="Wu L."/>
            <person name="Ma J."/>
        </authorList>
    </citation>
    <scope>NUCLEOTIDE SEQUENCE [LARGE SCALE GENOMIC DNA]</scope>
    <source>
        <strain evidence="4">JCM 17564</strain>
    </source>
</reference>
<organism evidence="3 4">
    <name type="scientific">Sphingomonas rosea</name>
    <dbReference type="NCBI Taxonomy" id="335605"/>
    <lineage>
        <taxon>Bacteria</taxon>
        <taxon>Pseudomonadati</taxon>
        <taxon>Pseudomonadota</taxon>
        <taxon>Alphaproteobacteria</taxon>
        <taxon>Sphingomonadales</taxon>
        <taxon>Sphingomonadaceae</taxon>
        <taxon>Sphingomonas</taxon>
    </lineage>
</organism>
<proteinExistence type="predicted"/>
<dbReference type="PANTHER" id="PTHR34473:SF2">
    <property type="entry name" value="UPF0699 TRANSMEMBRANE PROTEIN YDBT"/>
    <property type="match status" value="1"/>
</dbReference>
<feature type="transmembrane region" description="Helical" evidence="1">
    <location>
        <begin position="176"/>
        <end position="195"/>
    </location>
</feature>
<dbReference type="PANTHER" id="PTHR34473">
    <property type="entry name" value="UPF0699 TRANSMEMBRANE PROTEIN YDBS"/>
    <property type="match status" value="1"/>
</dbReference>
<dbReference type="Pfam" id="PF03703">
    <property type="entry name" value="bPH_2"/>
    <property type="match status" value="3"/>
</dbReference>
<keyword evidence="1" id="KW-0812">Transmembrane</keyword>
<feature type="domain" description="YdbS-like PH" evidence="2">
    <location>
        <begin position="65"/>
        <end position="145"/>
    </location>
</feature>